<evidence type="ECO:0000256" key="2">
    <source>
        <dbReference type="ARBA" id="ARBA00022730"/>
    </source>
</evidence>
<evidence type="ECO:0000256" key="8">
    <source>
        <dbReference type="RuleBase" id="RU004005"/>
    </source>
</evidence>
<dbReference type="Gene3D" id="3.90.470.10">
    <property type="entry name" value="Ribosomal protein L22/L17"/>
    <property type="match status" value="1"/>
</dbReference>
<dbReference type="GO" id="GO:0006412">
    <property type="term" value="P:translation"/>
    <property type="evidence" value="ECO:0007669"/>
    <property type="project" value="UniProtKB-UniRule"/>
</dbReference>
<reference evidence="11" key="1">
    <citation type="journal article" date="2015" name="ISME J.">
        <title>Aquifer environment selects for microbial species cohorts in sediment and groundwater.</title>
        <authorList>
            <person name="Hug L.A."/>
            <person name="Thomas B.C."/>
            <person name="Brown C.T."/>
            <person name="Frischkorn K.R."/>
            <person name="Williams K.H."/>
            <person name="Tringe S.G."/>
            <person name="Banfield J.F."/>
        </authorList>
    </citation>
    <scope>NUCLEOTIDE SEQUENCE</scope>
</reference>
<gene>
    <name evidence="7" type="primary">rplV</name>
</gene>
<evidence type="ECO:0000313" key="11">
    <source>
        <dbReference type="EMBL" id="AKQ04246.1"/>
    </source>
</evidence>
<organism evidence="11">
    <name type="scientific">uncultured bacterium Rifle_16ft_4_minimus_4564</name>
    <dbReference type="NCBI Taxonomy" id="1665161"/>
    <lineage>
        <taxon>Bacteria</taxon>
        <taxon>environmental samples</taxon>
    </lineage>
</organism>
<sequence>MISRAVSSYIRVSPRKLRLIVDLVRNKPVGNALDILRFSKKSASKDVEKIIMSAVNNASKKSGTNIDALFVKTITVDPGPMMKRHRAASMGRAVMIRRRTSHLKIILDVK</sequence>
<comment type="subunit">
    <text evidence="7 9">Part of the 50S ribosomal subunit.</text>
</comment>
<name>A0A0H4T8R6_9BACT</name>
<evidence type="ECO:0000256" key="4">
    <source>
        <dbReference type="ARBA" id="ARBA00022980"/>
    </source>
</evidence>
<keyword evidence="4 7" id="KW-0689">Ribosomal protein</keyword>
<dbReference type="PANTHER" id="PTHR13501">
    <property type="entry name" value="CHLOROPLAST 50S RIBOSOMAL PROTEIN L22-RELATED"/>
    <property type="match status" value="1"/>
</dbReference>
<dbReference type="SUPFAM" id="SSF54843">
    <property type="entry name" value="Ribosomal protein L22"/>
    <property type="match status" value="1"/>
</dbReference>
<keyword evidence="2 7" id="KW-0699">rRNA-binding</keyword>
<dbReference type="NCBIfam" id="TIGR01044">
    <property type="entry name" value="rplV_bact"/>
    <property type="match status" value="1"/>
</dbReference>
<accession>A0A0H4T8R6</accession>
<dbReference type="GO" id="GO:0019843">
    <property type="term" value="F:rRNA binding"/>
    <property type="evidence" value="ECO:0007669"/>
    <property type="project" value="UniProtKB-UniRule"/>
</dbReference>
<dbReference type="InterPro" id="IPR047867">
    <property type="entry name" value="Ribosomal_uL22_bac/org-type"/>
</dbReference>
<evidence type="ECO:0000256" key="5">
    <source>
        <dbReference type="ARBA" id="ARBA00023274"/>
    </source>
</evidence>
<dbReference type="EMBL" id="KT007033">
    <property type="protein sequence ID" value="AKQ04246.1"/>
    <property type="molecule type" value="Genomic_DNA"/>
</dbReference>
<dbReference type="InterPro" id="IPR036394">
    <property type="entry name" value="Ribosomal_uL22_sf"/>
</dbReference>
<dbReference type="CDD" id="cd00336">
    <property type="entry name" value="Ribosomal_L22"/>
    <property type="match status" value="1"/>
</dbReference>
<keyword evidence="5 7" id="KW-0687">Ribonucleoprotein</keyword>
<evidence type="ECO:0000256" key="3">
    <source>
        <dbReference type="ARBA" id="ARBA00022884"/>
    </source>
</evidence>
<keyword evidence="3 7" id="KW-0694">RNA-binding</keyword>
<evidence type="ECO:0000256" key="1">
    <source>
        <dbReference type="ARBA" id="ARBA00009451"/>
    </source>
</evidence>
<dbReference type="GO" id="GO:0003735">
    <property type="term" value="F:structural constituent of ribosome"/>
    <property type="evidence" value="ECO:0007669"/>
    <property type="project" value="InterPro"/>
</dbReference>
<comment type="similarity">
    <text evidence="1 7 8">Belongs to the universal ribosomal protein uL22 family.</text>
</comment>
<comment type="function">
    <text evidence="7">The globular domain of the protein is located near the polypeptide exit tunnel on the outside of the subunit, while an extended beta-hairpin is found that lines the wall of the exit tunnel in the center of the 70S ribosome.</text>
</comment>
<dbReference type="GO" id="GO:0022625">
    <property type="term" value="C:cytosolic large ribosomal subunit"/>
    <property type="evidence" value="ECO:0007669"/>
    <property type="project" value="TreeGrafter"/>
</dbReference>
<evidence type="ECO:0000256" key="6">
    <source>
        <dbReference type="ARBA" id="ARBA00035207"/>
    </source>
</evidence>
<dbReference type="Pfam" id="PF00237">
    <property type="entry name" value="Ribosomal_L22"/>
    <property type="match status" value="1"/>
</dbReference>
<dbReference type="PANTHER" id="PTHR13501:SF8">
    <property type="entry name" value="LARGE RIBOSOMAL SUBUNIT PROTEIN UL22M"/>
    <property type="match status" value="1"/>
</dbReference>
<evidence type="ECO:0000256" key="10">
    <source>
        <dbReference type="RuleBase" id="RU004008"/>
    </source>
</evidence>
<comment type="function">
    <text evidence="7 10">This protein binds specifically to 23S rRNA; its binding is stimulated by other ribosomal proteins, e.g., L4, L17, and L20. It is important during the early stages of 50S assembly. It makes multiple contacts with different domains of the 23S rRNA in the assembled 50S subunit and ribosome.</text>
</comment>
<proteinExistence type="inferred from homology"/>
<dbReference type="InterPro" id="IPR001063">
    <property type="entry name" value="Ribosomal_uL22"/>
</dbReference>
<evidence type="ECO:0000256" key="9">
    <source>
        <dbReference type="RuleBase" id="RU004006"/>
    </source>
</evidence>
<protein>
    <recommendedName>
        <fullName evidence="6 7">Large ribosomal subunit protein uL22</fullName>
    </recommendedName>
</protein>
<dbReference type="HAMAP" id="MF_01331_B">
    <property type="entry name" value="Ribosomal_uL22_B"/>
    <property type="match status" value="1"/>
</dbReference>
<dbReference type="InterPro" id="IPR005727">
    <property type="entry name" value="Ribosomal_uL22_bac/chlpt-type"/>
</dbReference>
<dbReference type="AlphaFoldDB" id="A0A0H4T8R6"/>
<evidence type="ECO:0000256" key="7">
    <source>
        <dbReference type="HAMAP-Rule" id="MF_01331"/>
    </source>
</evidence>